<reference evidence="2 3" key="1">
    <citation type="submission" date="2016-08" db="EMBL/GenBank/DDBJ databases">
        <title>Genome sequence of Clavibacter michiganensis subsp. michiganensis strain CASJ007.</title>
        <authorList>
            <person name="Thapa S.P."/>
            <person name="Coaker G."/>
        </authorList>
    </citation>
    <scope>NUCLEOTIDE SEQUENCE [LARGE SCALE GENOMIC DNA]</scope>
    <source>
        <strain evidence="2">CASJ007</strain>
    </source>
</reference>
<dbReference type="EMBL" id="MDHH01000002">
    <property type="protein sequence ID" value="OUE02318.1"/>
    <property type="molecule type" value="Genomic_DNA"/>
</dbReference>
<protein>
    <submittedName>
        <fullName evidence="2">Uncharacterized protein</fullName>
    </submittedName>
</protein>
<sequence length="75" mass="7228">MAAAPAPAPAPAPAKPKAAAKKPAPKPKAAPKASDAPHVPTPGDIAGSVHREEPAHAPADDATGTTPARTSGDEA</sequence>
<comment type="caution">
    <text evidence="2">The sequence shown here is derived from an EMBL/GenBank/DDBJ whole genome shotgun (WGS) entry which is preliminary data.</text>
</comment>
<evidence type="ECO:0000313" key="3">
    <source>
        <dbReference type="Proteomes" id="UP000195062"/>
    </source>
</evidence>
<feature type="compositionally biased region" description="Basic and acidic residues" evidence="1">
    <location>
        <begin position="49"/>
        <end position="59"/>
    </location>
</feature>
<feature type="compositionally biased region" description="Pro residues" evidence="1">
    <location>
        <begin position="1"/>
        <end position="14"/>
    </location>
</feature>
<dbReference type="AlphaFoldDB" id="A0A251XGN1"/>
<feature type="region of interest" description="Disordered" evidence="1">
    <location>
        <begin position="1"/>
        <end position="75"/>
    </location>
</feature>
<keyword evidence="3" id="KW-1185">Reference proteome</keyword>
<proteinExistence type="predicted"/>
<accession>A0A251XGN1</accession>
<evidence type="ECO:0000313" key="2">
    <source>
        <dbReference type="EMBL" id="OUE02318.1"/>
    </source>
</evidence>
<name>A0A251XGN1_CLAMM</name>
<dbReference type="Proteomes" id="UP000195062">
    <property type="component" value="Unassembled WGS sequence"/>
</dbReference>
<gene>
    <name evidence="2" type="ORF">CMMCAS07_09900</name>
</gene>
<evidence type="ECO:0000256" key="1">
    <source>
        <dbReference type="SAM" id="MobiDB-lite"/>
    </source>
</evidence>
<organism evidence="2 3">
    <name type="scientific">Clavibacter michiganensis subsp. michiganensis</name>
    <dbReference type="NCBI Taxonomy" id="33013"/>
    <lineage>
        <taxon>Bacteria</taxon>
        <taxon>Bacillati</taxon>
        <taxon>Actinomycetota</taxon>
        <taxon>Actinomycetes</taxon>
        <taxon>Micrococcales</taxon>
        <taxon>Microbacteriaceae</taxon>
        <taxon>Clavibacter</taxon>
    </lineage>
</organism>